<gene>
    <name evidence="2" type="ORF">MTR67_044155</name>
</gene>
<proteinExistence type="predicted"/>
<sequence length="329" mass="35631">MSPTDQKHDDVEDKCKTAMNYTKRNKATKLSTTGGKGKGKDKTIKLSDASSDSTGFYTNDPTRYDSESMGYDEDEDELMKAQRNELRSNQLNDPSQIKYPRSTTLTPLVPEQCIGTSTEEGSIVFQSSWLRGSSGISDAITTSADPPCSSAAALPPRPTIVGASGKPITQASLIWMGQLAQSTDCQASNIERSIPCMIQAALDDVVKPLSTVIDALAARIAVCERDQGATEEVTTLKSAIVEPRKYVDYLKSTDVSMIFGKVEIPDVPEIPQTTTRHGDGMEHIADPESEAETDEEIFEGVAADDIVETEETIIDIAGFLGKASCCWIQ</sequence>
<dbReference type="Proteomes" id="UP001234989">
    <property type="component" value="Chromosome 10"/>
</dbReference>
<dbReference type="EMBL" id="CP133621">
    <property type="protein sequence ID" value="WMV50770.1"/>
    <property type="molecule type" value="Genomic_DNA"/>
</dbReference>
<keyword evidence="3" id="KW-1185">Reference proteome</keyword>
<dbReference type="AlphaFoldDB" id="A0AAF0UQC3"/>
<feature type="region of interest" description="Disordered" evidence="1">
    <location>
        <begin position="1"/>
        <end position="77"/>
    </location>
</feature>
<feature type="compositionally biased region" description="Basic and acidic residues" evidence="1">
    <location>
        <begin position="1"/>
        <end position="16"/>
    </location>
</feature>
<reference evidence="2" key="1">
    <citation type="submission" date="2023-08" db="EMBL/GenBank/DDBJ databases">
        <title>A de novo genome assembly of Solanum verrucosum Schlechtendal, a Mexican diploid species geographically isolated from the other diploid A-genome species in potato relatives.</title>
        <authorList>
            <person name="Hosaka K."/>
        </authorList>
    </citation>
    <scope>NUCLEOTIDE SEQUENCE</scope>
    <source>
        <tissue evidence="2">Young leaves</tissue>
    </source>
</reference>
<protein>
    <recommendedName>
        <fullName evidence="4">Polyprotein protein</fullName>
    </recommendedName>
</protein>
<feature type="compositionally biased region" description="Polar residues" evidence="1">
    <location>
        <begin position="48"/>
        <end position="61"/>
    </location>
</feature>
<evidence type="ECO:0000313" key="3">
    <source>
        <dbReference type="Proteomes" id="UP001234989"/>
    </source>
</evidence>
<evidence type="ECO:0008006" key="4">
    <source>
        <dbReference type="Google" id="ProtNLM"/>
    </source>
</evidence>
<evidence type="ECO:0000313" key="2">
    <source>
        <dbReference type="EMBL" id="WMV50770.1"/>
    </source>
</evidence>
<accession>A0AAF0UQC3</accession>
<organism evidence="2 3">
    <name type="scientific">Solanum verrucosum</name>
    <dbReference type="NCBI Taxonomy" id="315347"/>
    <lineage>
        <taxon>Eukaryota</taxon>
        <taxon>Viridiplantae</taxon>
        <taxon>Streptophyta</taxon>
        <taxon>Embryophyta</taxon>
        <taxon>Tracheophyta</taxon>
        <taxon>Spermatophyta</taxon>
        <taxon>Magnoliopsida</taxon>
        <taxon>eudicotyledons</taxon>
        <taxon>Gunneridae</taxon>
        <taxon>Pentapetalae</taxon>
        <taxon>asterids</taxon>
        <taxon>lamiids</taxon>
        <taxon>Solanales</taxon>
        <taxon>Solanaceae</taxon>
        <taxon>Solanoideae</taxon>
        <taxon>Solaneae</taxon>
        <taxon>Solanum</taxon>
    </lineage>
</organism>
<evidence type="ECO:0000256" key="1">
    <source>
        <dbReference type="SAM" id="MobiDB-lite"/>
    </source>
</evidence>
<name>A0AAF0UQC3_SOLVR</name>